<proteinExistence type="predicted"/>
<feature type="domain" description="GLTSCR protein conserved" evidence="1">
    <location>
        <begin position="39"/>
        <end position="103"/>
    </location>
</feature>
<reference evidence="2 3" key="1">
    <citation type="submission" date="2021-02" db="EMBL/GenBank/DDBJ databases">
        <title>Variation within the Batrachochytrium salamandrivorans European outbreak.</title>
        <authorList>
            <person name="Kelly M."/>
            <person name="Pasmans F."/>
            <person name="Shea T.P."/>
            <person name="Munoz J.F."/>
            <person name="Carranza S."/>
            <person name="Cuomo C.A."/>
            <person name="Martel A."/>
        </authorList>
    </citation>
    <scope>NUCLEOTIDE SEQUENCE [LARGE SCALE GENOMIC DNA]</scope>
    <source>
        <strain evidence="2 3">AMFP18/2</strain>
    </source>
</reference>
<dbReference type="InterPro" id="IPR015671">
    <property type="entry name" value="GSCR1_dom"/>
</dbReference>
<name>A0ABQ8EVV7_9FUNG</name>
<keyword evidence="3" id="KW-1185">Reference proteome</keyword>
<dbReference type="Proteomes" id="UP001648503">
    <property type="component" value="Unassembled WGS sequence"/>
</dbReference>
<evidence type="ECO:0000313" key="2">
    <source>
        <dbReference type="EMBL" id="KAH6587400.1"/>
    </source>
</evidence>
<protein>
    <recommendedName>
        <fullName evidence="1">GLTSCR protein conserved domain-containing protein</fullName>
    </recommendedName>
</protein>
<evidence type="ECO:0000313" key="3">
    <source>
        <dbReference type="Proteomes" id="UP001648503"/>
    </source>
</evidence>
<gene>
    <name evidence="2" type="ORF">BASA50_011403</name>
</gene>
<dbReference type="EMBL" id="JAFCIX010000562">
    <property type="protein sequence ID" value="KAH6587400.1"/>
    <property type="molecule type" value="Genomic_DNA"/>
</dbReference>
<sequence>MSPSNHDLTDPPPPVRTADELAKAQLTVQRIQAALAASQQMVLAPDLSAFTGISDILSRLLPYHILQHPSLDVEVEPPGDSTQLVNKARELLDKYDDWERREELDMARFYS</sequence>
<evidence type="ECO:0000259" key="1">
    <source>
        <dbReference type="Pfam" id="PF15249"/>
    </source>
</evidence>
<comment type="caution">
    <text evidence="2">The sequence shown here is derived from an EMBL/GenBank/DDBJ whole genome shotgun (WGS) entry which is preliminary data.</text>
</comment>
<organism evidence="2 3">
    <name type="scientific">Batrachochytrium salamandrivorans</name>
    <dbReference type="NCBI Taxonomy" id="1357716"/>
    <lineage>
        <taxon>Eukaryota</taxon>
        <taxon>Fungi</taxon>
        <taxon>Fungi incertae sedis</taxon>
        <taxon>Chytridiomycota</taxon>
        <taxon>Chytridiomycota incertae sedis</taxon>
        <taxon>Chytridiomycetes</taxon>
        <taxon>Rhizophydiales</taxon>
        <taxon>Rhizophydiales incertae sedis</taxon>
        <taxon>Batrachochytrium</taxon>
    </lineage>
</organism>
<dbReference type="Pfam" id="PF15249">
    <property type="entry name" value="GLTSCR1"/>
    <property type="match status" value="1"/>
</dbReference>
<accession>A0ABQ8EVV7</accession>